<dbReference type="OMA" id="MIESHCH"/>
<protein>
    <recommendedName>
        <fullName evidence="1">CxC2-like cysteine cluster KDZ transposase-associated domain-containing protein</fullName>
    </recommendedName>
</protein>
<reference evidence="3" key="1">
    <citation type="journal article" date="2017" name="Nat. Ecol. Evol.">
        <title>Genome expansion and lineage-specific genetic innovations in the forest pathogenic fungi Armillaria.</title>
        <authorList>
            <person name="Sipos G."/>
            <person name="Prasanna A.N."/>
            <person name="Walter M.C."/>
            <person name="O'Connor E."/>
            <person name="Balint B."/>
            <person name="Krizsan K."/>
            <person name="Kiss B."/>
            <person name="Hess J."/>
            <person name="Varga T."/>
            <person name="Slot J."/>
            <person name="Riley R."/>
            <person name="Boka B."/>
            <person name="Rigling D."/>
            <person name="Barry K."/>
            <person name="Lee J."/>
            <person name="Mihaltcheva S."/>
            <person name="LaButti K."/>
            <person name="Lipzen A."/>
            <person name="Waldron R."/>
            <person name="Moloney N.M."/>
            <person name="Sperisen C."/>
            <person name="Kredics L."/>
            <person name="Vagvoelgyi C."/>
            <person name="Patrignani A."/>
            <person name="Fitzpatrick D."/>
            <person name="Nagy I."/>
            <person name="Doyle S."/>
            <person name="Anderson J.B."/>
            <person name="Grigoriev I.V."/>
            <person name="Gueldener U."/>
            <person name="Muensterkoetter M."/>
            <person name="Nagy L.G."/>
        </authorList>
    </citation>
    <scope>NUCLEOTIDE SEQUENCE [LARGE SCALE GENOMIC DNA]</scope>
    <source>
        <strain evidence="3">Ar21-2</strain>
    </source>
</reference>
<dbReference type="EMBL" id="KZ293651">
    <property type="protein sequence ID" value="PBK96030.1"/>
    <property type="molecule type" value="Genomic_DNA"/>
</dbReference>
<dbReference type="OrthoDB" id="2960988at2759"/>
<dbReference type="STRING" id="47427.A0A2H3DPM1"/>
<keyword evidence="3" id="KW-1185">Reference proteome</keyword>
<feature type="non-terminal residue" evidence="2">
    <location>
        <position position="1"/>
    </location>
</feature>
<dbReference type="InParanoid" id="A0A2H3DPM1"/>
<dbReference type="Proteomes" id="UP000217790">
    <property type="component" value="Unassembled WGS sequence"/>
</dbReference>
<sequence length="202" mass="23168">LSCYLHPLCCTRCMIESHCHLPFHCVEKWNGHYFEKTSLHNLDYVFCLGHDGHPCPNQLSTVFCRVIVIDINGYHDVNIMFCFCCDWETNEAKQLFHHLLFPVTLVHPETVFTTEVLDQFDIHNCTSTKSVESFCSALQKLTNAGQPNEVSDSYRTFMQASHIHHHLQAVRRSGQAHGIDNYIMHWLKASIAIHCPACPELG</sequence>
<evidence type="ECO:0000259" key="1">
    <source>
        <dbReference type="Pfam" id="PF18803"/>
    </source>
</evidence>
<evidence type="ECO:0000313" key="3">
    <source>
        <dbReference type="Proteomes" id="UP000217790"/>
    </source>
</evidence>
<dbReference type="AlphaFoldDB" id="A0A2H3DPM1"/>
<gene>
    <name evidence="2" type="ORF">ARMGADRAFT_925007</name>
</gene>
<dbReference type="Pfam" id="PF18803">
    <property type="entry name" value="CxC2"/>
    <property type="match status" value="1"/>
</dbReference>
<feature type="domain" description="CxC2-like cysteine cluster KDZ transposase-associated" evidence="1">
    <location>
        <begin position="39"/>
        <end position="144"/>
    </location>
</feature>
<proteinExistence type="predicted"/>
<dbReference type="InterPro" id="IPR041457">
    <property type="entry name" value="CxC2_KDZ-assoc"/>
</dbReference>
<organism evidence="2 3">
    <name type="scientific">Armillaria gallica</name>
    <name type="common">Bulbous honey fungus</name>
    <name type="synonym">Armillaria bulbosa</name>
    <dbReference type="NCBI Taxonomy" id="47427"/>
    <lineage>
        <taxon>Eukaryota</taxon>
        <taxon>Fungi</taxon>
        <taxon>Dikarya</taxon>
        <taxon>Basidiomycota</taxon>
        <taxon>Agaricomycotina</taxon>
        <taxon>Agaricomycetes</taxon>
        <taxon>Agaricomycetidae</taxon>
        <taxon>Agaricales</taxon>
        <taxon>Marasmiineae</taxon>
        <taxon>Physalacriaceae</taxon>
        <taxon>Armillaria</taxon>
    </lineage>
</organism>
<accession>A0A2H3DPM1</accession>
<name>A0A2H3DPM1_ARMGA</name>
<evidence type="ECO:0000313" key="2">
    <source>
        <dbReference type="EMBL" id="PBK96030.1"/>
    </source>
</evidence>